<keyword evidence="7 10" id="KW-0274">FAD</keyword>
<keyword evidence="9 10" id="KW-0511">Multifunctional enzyme</keyword>
<dbReference type="NCBIfam" id="NF033855">
    <property type="entry name" value="tRNA_MNMC2"/>
    <property type="match status" value="1"/>
</dbReference>
<dbReference type="InterPro" id="IPR047785">
    <property type="entry name" value="tRNA_MNMC2"/>
</dbReference>
<evidence type="ECO:0000256" key="2">
    <source>
        <dbReference type="ARBA" id="ARBA00022603"/>
    </source>
</evidence>
<evidence type="ECO:0000256" key="8">
    <source>
        <dbReference type="ARBA" id="ARBA00023002"/>
    </source>
</evidence>
<comment type="catalytic activity">
    <reaction evidence="10">
        <text>5-aminomethyl-2-thiouridine(34) in tRNA + S-adenosyl-L-methionine = 5-methylaminomethyl-2-thiouridine(34) in tRNA + S-adenosyl-L-homocysteine + H(+)</text>
        <dbReference type="Rhea" id="RHEA:19569"/>
        <dbReference type="Rhea" id="RHEA-COMP:10195"/>
        <dbReference type="Rhea" id="RHEA-COMP:10197"/>
        <dbReference type="ChEBI" id="CHEBI:15378"/>
        <dbReference type="ChEBI" id="CHEBI:57856"/>
        <dbReference type="ChEBI" id="CHEBI:59789"/>
        <dbReference type="ChEBI" id="CHEBI:74454"/>
        <dbReference type="ChEBI" id="CHEBI:74455"/>
        <dbReference type="EC" id="2.1.1.61"/>
    </reaction>
</comment>
<reference evidence="13" key="2">
    <citation type="journal article" date="2023" name="Front. Microbiol.">
        <title>Ralstonia chuxiongensis sp. nov., Ralstonia mojiangensis sp. nov., and Ralstonia soli sp. nov., isolated from tobacco fields, are three novel species in the family Burkholderiaceae.</title>
        <authorList>
            <person name="Lu C.H."/>
            <person name="Zhang Y.Y."/>
            <person name="Jiang N."/>
            <person name="Chen W."/>
            <person name="Shao X."/>
            <person name="Zhao Z.M."/>
            <person name="Lu W.L."/>
            <person name="Hu X."/>
            <person name="Xi Y.X."/>
            <person name="Zou S.Y."/>
            <person name="Wei Q.J."/>
            <person name="Lin Z.L."/>
            <person name="Gong L."/>
            <person name="Gai X.T."/>
            <person name="Zhang L.Q."/>
            <person name="Li J.Y."/>
            <person name="Jin Y."/>
            <person name="Xia Z.Y."/>
        </authorList>
    </citation>
    <scope>NUCLEOTIDE SEQUENCE</scope>
    <source>
        <strain evidence="13">21MJYT02-11</strain>
    </source>
</reference>
<dbReference type="NCBIfam" id="NF002481">
    <property type="entry name" value="PRK01747.1-2"/>
    <property type="match status" value="1"/>
</dbReference>
<dbReference type="InterPro" id="IPR008471">
    <property type="entry name" value="MnmC-like_methylTransf"/>
</dbReference>
<evidence type="ECO:0000256" key="9">
    <source>
        <dbReference type="ARBA" id="ARBA00023268"/>
    </source>
</evidence>
<dbReference type="InterPro" id="IPR017610">
    <property type="entry name" value="tRNA_S-uridine_synth_MnmC_C"/>
</dbReference>
<keyword evidence="6 10" id="KW-0819">tRNA processing</keyword>
<keyword evidence="2 10" id="KW-0489">Methyltransferase</keyword>
<dbReference type="Gene3D" id="3.50.50.60">
    <property type="entry name" value="FAD/NAD(P)-binding domain"/>
    <property type="match status" value="1"/>
</dbReference>
<comment type="cofactor">
    <cofactor evidence="10">
        <name>FAD</name>
        <dbReference type="ChEBI" id="CHEBI:57692"/>
    </cofactor>
</comment>
<comment type="subcellular location">
    <subcellularLocation>
        <location evidence="10">Cytoplasm</location>
    </subcellularLocation>
</comment>
<reference evidence="13" key="1">
    <citation type="submission" date="2022-06" db="EMBL/GenBank/DDBJ databases">
        <authorList>
            <person name="Lu C.-H."/>
        </authorList>
    </citation>
    <scope>NUCLEOTIDE SEQUENCE</scope>
    <source>
        <strain evidence="13">21MJYT02-11</strain>
    </source>
</reference>
<evidence type="ECO:0000313" key="13">
    <source>
        <dbReference type="EMBL" id="MCO5398693.1"/>
    </source>
</evidence>
<evidence type="ECO:0000256" key="7">
    <source>
        <dbReference type="ARBA" id="ARBA00022827"/>
    </source>
</evidence>
<keyword evidence="14" id="KW-1185">Reference proteome</keyword>
<comment type="function">
    <text evidence="10">Catalyzes the last two steps in the biosynthesis of 5-methylaminomethyl-2-thiouridine (mnm(5)s(2)U) at the wobble position (U34) in tRNA. Catalyzes the FAD-dependent demodification of cmnm(5)s(2)U34 to nm(5)s(2)U34, followed by the transfer of a methyl group from S-adenosyl-L-methionine to nm(5)s(2)U34, to form mnm(5)s(2)U34.</text>
</comment>
<dbReference type="RefSeq" id="WP_252680032.1">
    <property type="nucleotide sequence ID" value="NZ_JAMXHT010000004.1"/>
</dbReference>
<dbReference type="EMBL" id="JAMXHT010000004">
    <property type="protein sequence ID" value="MCO5398693.1"/>
    <property type="molecule type" value="Genomic_DNA"/>
</dbReference>
<organism evidence="13 14">
    <name type="scientific">Ralstonia soli</name>
    <dbReference type="NCBI Taxonomy" id="2953896"/>
    <lineage>
        <taxon>Bacteria</taxon>
        <taxon>Pseudomonadati</taxon>
        <taxon>Pseudomonadota</taxon>
        <taxon>Betaproteobacteria</taxon>
        <taxon>Burkholderiales</taxon>
        <taxon>Burkholderiaceae</taxon>
        <taxon>Ralstonia</taxon>
    </lineage>
</organism>
<feature type="region of interest" description="FAD-dependent cmnm(5)s(2)U34 oxidoreductase" evidence="10">
    <location>
        <begin position="256"/>
        <end position="672"/>
    </location>
</feature>
<comment type="similarity">
    <text evidence="10">In the N-terminal section; belongs to the methyltransferase superfamily. tRNA (mnm(5)s(2)U34)-methyltransferase family.</text>
</comment>
<feature type="domain" description="FAD dependent oxidoreductase" evidence="11">
    <location>
        <begin position="253"/>
        <end position="623"/>
    </location>
</feature>
<keyword evidence="8 10" id="KW-0560">Oxidoreductase</keyword>
<dbReference type="Gene3D" id="3.30.9.10">
    <property type="entry name" value="D-Amino Acid Oxidase, subunit A, domain 2"/>
    <property type="match status" value="1"/>
</dbReference>
<dbReference type="HAMAP" id="MF_01102">
    <property type="entry name" value="MnmC"/>
    <property type="match status" value="1"/>
</dbReference>
<dbReference type="PANTHER" id="PTHR13847:SF283">
    <property type="entry name" value="TRNA 5-METHYLAMINOMETHYL-2-THIOURIDINE BIOSYNTHESIS BIFUNCTIONAL PROTEIN MNMC"/>
    <property type="match status" value="1"/>
</dbReference>
<evidence type="ECO:0000256" key="3">
    <source>
        <dbReference type="ARBA" id="ARBA00022630"/>
    </source>
</evidence>
<evidence type="ECO:0000256" key="5">
    <source>
        <dbReference type="ARBA" id="ARBA00022691"/>
    </source>
</evidence>
<feature type="region of interest" description="tRNA (mnm(5)s(2)U34)-methyltransferase" evidence="10">
    <location>
        <begin position="1"/>
        <end position="233"/>
    </location>
</feature>
<dbReference type="Gene3D" id="3.40.50.150">
    <property type="entry name" value="Vaccinia Virus protein VP39"/>
    <property type="match status" value="1"/>
</dbReference>
<keyword evidence="1 10" id="KW-0963">Cytoplasm</keyword>
<dbReference type="Pfam" id="PF05430">
    <property type="entry name" value="Methyltransf_30"/>
    <property type="match status" value="1"/>
</dbReference>
<keyword evidence="5 10" id="KW-0949">S-adenosyl-L-methionine</keyword>
<dbReference type="InterPro" id="IPR036188">
    <property type="entry name" value="FAD/NAD-bd_sf"/>
</dbReference>
<dbReference type="EC" id="1.5.-.-" evidence="10"/>
<sequence length="672" mass="71361">MPRGLVLATPQLTSDGTPFSAQYDDVYHSTEGGLAQAQHVFLGGNGLPSAWQGKGAFTIVETGFGQGLNFLATWAAWRDDPQRCARLDFVSIEKHPFDCEGLAVVHPKDGALAPLAELLRQAWPVPVPGVHRLVFDGGSVTLTLLFGDAMEVLPQLSCAADAFYLDGFSPSKNPDLWQPRVFKQLARVARAGSTLATYTAAGFVRRGLQEVGFETRKAPGFGAKRDMTVAQFPTHWRTRRGPVQAPVWSERHAIVLGAGLAGCSLAERLASRGWRITLIDANDGPARGTSAHRAAAMHPHVSIDDSVLSRLSRAGNLLARRHWDALDRAGFATGFQRTGVLQLAEHADDATLQQRIVEALGYPASYIDWLTADQAAARVGASVPQGGWWFAQAGWVAPPDICRANLAAADAAIDARWNTHVALLRHEADHWQALDAQGEVIASAPVVVLANSLEAARLAPLTMALLKPVRGQLTDVPIACLEPGVAWPRAVVCGDGYLLPAEPGAQTVRTGSSFQPGECDLAERAADHAANLRRLAGLQPQQLGALARLDPAQLRGYVGVRCVSANRLPLIGPLVDEAAATAPGFRLRGPHAQLPRMAGLYAALAYGSRGLTWSVLGAELLAAQIDGGPLPLEADLAAALDPGRFVLRALQHGRGQGASAALAHSETADTPD</sequence>
<accession>A0ABT1AJY9</accession>
<keyword evidence="3 10" id="KW-0285">Flavoprotein</keyword>
<dbReference type="NCBIfam" id="TIGR03197">
    <property type="entry name" value="MnmC_Cterm"/>
    <property type="match status" value="1"/>
</dbReference>
<evidence type="ECO:0000256" key="1">
    <source>
        <dbReference type="ARBA" id="ARBA00022490"/>
    </source>
</evidence>
<dbReference type="Proteomes" id="UP001162811">
    <property type="component" value="Unassembled WGS sequence"/>
</dbReference>
<evidence type="ECO:0000259" key="12">
    <source>
        <dbReference type="Pfam" id="PF05430"/>
    </source>
</evidence>
<gene>
    <name evidence="10 13" type="primary">mnmC</name>
    <name evidence="13" type="ORF">NG900_10880</name>
</gene>
<evidence type="ECO:0000313" key="14">
    <source>
        <dbReference type="Proteomes" id="UP001162811"/>
    </source>
</evidence>
<dbReference type="InterPro" id="IPR029063">
    <property type="entry name" value="SAM-dependent_MTases_sf"/>
</dbReference>
<dbReference type="Pfam" id="PF01266">
    <property type="entry name" value="DAO"/>
    <property type="match status" value="1"/>
</dbReference>
<dbReference type="InterPro" id="IPR006076">
    <property type="entry name" value="FAD-dep_OxRdtase"/>
</dbReference>
<comment type="caution">
    <text evidence="13">The sequence shown here is derived from an EMBL/GenBank/DDBJ whole genome shotgun (WGS) entry which is preliminary data.</text>
</comment>
<feature type="domain" description="MnmC-like methyltransferase" evidence="12">
    <location>
        <begin position="114"/>
        <end position="231"/>
    </location>
</feature>
<comment type="similarity">
    <text evidence="10">In the C-terminal section; belongs to the DAO family.</text>
</comment>
<evidence type="ECO:0000259" key="11">
    <source>
        <dbReference type="Pfam" id="PF01266"/>
    </source>
</evidence>
<dbReference type="EC" id="2.1.1.61" evidence="10"/>
<evidence type="ECO:0000256" key="10">
    <source>
        <dbReference type="HAMAP-Rule" id="MF_01102"/>
    </source>
</evidence>
<dbReference type="InterPro" id="IPR023032">
    <property type="entry name" value="tRNA_MAMT_biosynth_bifunc_MnmC"/>
</dbReference>
<dbReference type="NCBIfam" id="NF002483">
    <property type="entry name" value="PRK01747.1-4"/>
    <property type="match status" value="1"/>
</dbReference>
<name>A0ABT1AJY9_9RALS</name>
<protein>
    <recommendedName>
        <fullName evidence="10">tRNA 5-methylaminomethyl-2-thiouridine biosynthesis bifunctional protein MnmC</fullName>
        <shortName evidence="10">tRNA mnm(5)s(2)U biosynthesis bifunctional protein</shortName>
    </recommendedName>
    <domain>
        <recommendedName>
            <fullName evidence="10">tRNA (mnm(5)s(2)U34)-methyltransferase</fullName>
            <ecNumber evidence="10">2.1.1.61</ecNumber>
        </recommendedName>
    </domain>
    <domain>
        <recommendedName>
            <fullName evidence="10">FAD-dependent cmnm(5)s(2)U34 oxidoreductase</fullName>
            <ecNumber evidence="10">1.5.-.-</ecNumber>
        </recommendedName>
    </domain>
</protein>
<evidence type="ECO:0000256" key="4">
    <source>
        <dbReference type="ARBA" id="ARBA00022679"/>
    </source>
</evidence>
<dbReference type="PANTHER" id="PTHR13847">
    <property type="entry name" value="SARCOSINE DEHYDROGENASE-RELATED"/>
    <property type="match status" value="1"/>
</dbReference>
<dbReference type="SUPFAM" id="SSF51905">
    <property type="entry name" value="FAD/NAD(P)-binding domain"/>
    <property type="match status" value="1"/>
</dbReference>
<proteinExistence type="inferred from homology"/>
<keyword evidence="4 10" id="KW-0808">Transferase</keyword>
<evidence type="ECO:0000256" key="6">
    <source>
        <dbReference type="ARBA" id="ARBA00022694"/>
    </source>
</evidence>